<evidence type="ECO:0000313" key="3">
    <source>
        <dbReference type="Proteomes" id="UP000010074"/>
    </source>
</evidence>
<proteinExistence type="predicted"/>
<dbReference type="PATRIC" id="fig|1069642.3.peg.1614"/>
<gene>
    <name evidence="2" type="ORF">Bdt_1632</name>
</gene>
<accession>K7ZFA4</accession>
<name>K7ZFA4_BDEBC</name>
<feature type="compositionally biased region" description="Gly residues" evidence="1">
    <location>
        <begin position="11"/>
        <end position="21"/>
    </location>
</feature>
<organism evidence="2 3">
    <name type="scientific">Bdellovibrio bacteriovorus str. Tiberius</name>
    <dbReference type="NCBI Taxonomy" id="1069642"/>
    <lineage>
        <taxon>Bacteria</taxon>
        <taxon>Pseudomonadati</taxon>
        <taxon>Bdellovibrionota</taxon>
        <taxon>Bdellovibrionia</taxon>
        <taxon>Bdellovibrionales</taxon>
        <taxon>Pseudobdellovibrionaceae</taxon>
        <taxon>Bdellovibrio</taxon>
    </lineage>
</organism>
<feature type="compositionally biased region" description="Low complexity" evidence="1">
    <location>
        <begin position="22"/>
        <end position="31"/>
    </location>
</feature>
<dbReference type="EMBL" id="CP002930">
    <property type="protein sequence ID" value="AFY01327.1"/>
    <property type="molecule type" value="Genomic_DNA"/>
</dbReference>
<dbReference type="Proteomes" id="UP000010074">
    <property type="component" value="Chromosome"/>
</dbReference>
<dbReference type="AlphaFoldDB" id="K7ZFA4"/>
<feature type="region of interest" description="Disordered" evidence="1">
    <location>
        <begin position="6"/>
        <end position="31"/>
    </location>
</feature>
<dbReference type="KEGG" id="bbat:Bdt_1632"/>
<sequence>MIILAASQGFARGGGAAGGSGNSSPKNGSNK</sequence>
<dbReference type="HOGENOM" id="CLU_219313_0_0_7"/>
<evidence type="ECO:0000313" key="2">
    <source>
        <dbReference type="EMBL" id="AFY01327.1"/>
    </source>
</evidence>
<evidence type="ECO:0000256" key="1">
    <source>
        <dbReference type="SAM" id="MobiDB-lite"/>
    </source>
</evidence>
<reference evidence="2 3" key="1">
    <citation type="journal article" date="2012" name="BMC Genomics">
        <title>Genome analysis of a simultaneously predatory and prey-independent, novel Bdellovibrio bacteriovorus from the River Tiber, supports in silico predictions of both ancient and recent lateral gene transfer from diverse bacteria.</title>
        <authorList>
            <person name="Hobley L."/>
            <person name="Lerner T.R."/>
            <person name="Williams L.E."/>
            <person name="Lambert C."/>
            <person name="Till R."/>
            <person name="Milner D.S."/>
            <person name="Basford S.M."/>
            <person name="Capeness M.J."/>
            <person name="Fenton A.K."/>
            <person name="Atterbury R.J."/>
            <person name="Harris M.A."/>
            <person name="Sockett R.E."/>
        </authorList>
    </citation>
    <scope>NUCLEOTIDE SEQUENCE [LARGE SCALE GENOMIC DNA]</scope>
    <source>
        <strain evidence="2 3">Tiberius</strain>
    </source>
</reference>
<protein>
    <submittedName>
        <fullName evidence="2">Uncharacterized protein</fullName>
    </submittedName>
</protein>